<proteinExistence type="predicted"/>
<dbReference type="AlphaFoldDB" id="A0A9W7HGV9"/>
<gene>
    <name evidence="3" type="ORF">HRI_001390700</name>
</gene>
<feature type="compositionally biased region" description="Low complexity" evidence="1">
    <location>
        <begin position="335"/>
        <end position="354"/>
    </location>
</feature>
<dbReference type="Pfam" id="PF20167">
    <property type="entry name" value="Transposase_32"/>
    <property type="match status" value="1"/>
</dbReference>
<sequence length="387" mass="42637">MFGLFFGPGDDAHQEFIDSLDAATYDAIMVELTEAGTSWTTSKKNPHSVNRGQLRPEAKLWNAFIKKRILPSSHHTTVNRQRLALIHSIMHNRAINVGRYMRDSILDCAFRSDSRLCLPFTITSLCRCAAVPEDPSDKIRKGRGWTDNNINSLMELIAATPVSSFNPAGSPAESSEEPPTDPATEPAPDAETNAPPTDQSALILAALQRVEERQLGLITFIRDFTNSTVNFITQTLNFPDVQFPTFPAHYFHIPTPVHTPIHTPTPPASPSHSTASTKSPAPTAEGDQPADTSPRGTKRPATDDSPLIRRNLESDFTRVKRIKHVADKKRLLKASTTTTSSWDSGSSSDVQPVEQPVPEPVSEPVQPPPQRRRRRQIRISSSSEGSD</sequence>
<feature type="compositionally biased region" description="Low complexity" evidence="1">
    <location>
        <begin position="270"/>
        <end position="284"/>
    </location>
</feature>
<comment type="caution">
    <text evidence="3">The sequence shown here is derived from an EMBL/GenBank/DDBJ whole genome shotgun (WGS) entry which is preliminary data.</text>
</comment>
<protein>
    <recommendedName>
        <fullName evidence="2">Putative plant transposon protein domain-containing protein</fullName>
    </recommendedName>
</protein>
<dbReference type="EMBL" id="BSYR01000013">
    <property type="protein sequence ID" value="GMI77214.1"/>
    <property type="molecule type" value="Genomic_DNA"/>
</dbReference>
<feature type="region of interest" description="Disordered" evidence="1">
    <location>
        <begin position="257"/>
        <end position="312"/>
    </location>
</feature>
<feature type="compositionally biased region" description="Basic and acidic residues" evidence="1">
    <location>
        <begin position="300"/>
        <end position="312"/>
    </location>
</feature>
<keyword evidence="4" id="KW-1185">Reference proteome</keyword>
<feature type="compositionally biased region" description="Pro residues" evidence="1">
    <location>
        <begin position="355"/>
        <end position="369"/>
    </location>
</feature>
<name>A0A9W7HGV9_HIBTR</name>
<feature type="domain" description="Putative plant transposon protein" evidence="2">
    <location>
        <begin position="20"/>
        <end position="132"/>
    </location>
</feature>
<reference evidence="3" key="1">
    <citation type="submission" date="2023-05" db="EMBL/GenBank/DDBJ databases">
        <title>Genome and transcriptome analyses reveal genes involved in the formation of fine ridges on petal epidermal cells in Hibiscus trionum.</title>
        <authorList>
            <person name="Koshimizu S."/>
            <person name="Masuda S."/>
            <person name="Ishii T."/>
            <person name="Shirasu K."/>
            <person name="Hoshino A."/>
            <person name="Arita M."/>
        </authorList>
    </citation>
    <scope>NUCLEOTIDE SEQUENCE</scope>
    <source>
        <strain evidence="3">Hamamatsu line</strain>
    </source>
</reference>
<feature type="compositionally biased region" description="Low complexity" evidence="1">
    <location>
        <begin position="182"/>
        <end position="196"/>
    </location>
</feature>
<organism evidence="3 4">
    <name type="scientific">Hibiscus trionum</name>
    <name type="common">Flower of an hour</name>
    <dbReference type="NCBI Taxonomy" id="183268"/>
    <lineage>
        <taxon>Eukaryota</taxon>
        <taxon>Viridiplantae</taxon>
        <taxon>Streptophyta</taxon>
        <taxon>Embryophyta</taxon>
        <taxon>Tracheophyta</taxon>
        <taxon>Spermatophyta</taxon>
        <taxon>Magnoliopsida</taxon>
        <taxon>eudicotyledons</taxon>
        <taxon>Gunneridae</taxon>
        <taxon>Pentapetalae</taxon>
        <taxon>rosids</taxon>
        <taxon>malvids</taxon>
        <taxon>Malvales</taxon>
        <taxon>Malvaceae</taxon>
        <taxon>Malvoideae</taxon>
        <taxon>Hibiscus</taxon>
    </lineage>
</organism>
<evidence type="ECO:0000256" key="1">
    <source>
        <dbReference type="SAM" id="MobiDB-lite"/>
    </source>
</evidence>
<feature type="region of interest" description="Disordered" evidence="1">
    <location>
        <begin position="165"/>
        <end position="196"/>
    </location>
</feature>
<dbReference type="InterPro" id="IPR046796">
    <property type="entry name" value="Transposase_32_dom"/>
</dbReference>
<evidence type="ECO:0000313" key="4">
    <source>
        <dbReference type="Proteomes" id="UP001165190"/>
    </source>
</evidence>
<feature type="compositionally biased region" description="Low complexity" evidence="1">
    <location>
        <begin position="378"/>
        <end position="387"/>
    </location>
</feature>
<dbReference type="Proteomes" id="UP001165190">
    <property type="component" value="Unassembled WGS sequence"/>
</dbReference>
<evidence type="ECO:0000259" key="2">
    <source>
        <dbReference type="Pfam" id="PF20167"/>
    </source>
</evidence>
<evidence type="ECO:0000313" key="3">
    <source>
        <dbReference type="EMBL" id="GMI77214.1"/>
    </source>
</evidence>
<accession>A0A9W7HGV9</accession>
<feature type="region of interest" description="Disordered" evidence="1">
    <location>
        <begin position="333"/>
        <end position="387"/>
    </location>
</feature>